<keyword evidence="3" id="KW-0804">Transcription</keyword>
<keyword evidence="1" id="KW-0805">Transcription regulation</keyword>
<proteinExistence type="predicted"/>
<dbReference type="InterPro" id="IPR016032">
    <property type="entry name" value="Sig_transdc_resp-reg_C-effctor"/>
</dbReference>
<evidence type="ECO:0000259" key="5">
    <source>
        <dbReference type="PROSITE" id="PS51755"/>
    </source>
</evidence>
<feature type="DNA-binding region" description="OmpR/PhoB-type" evidence="4">
    <location>
        <begin position="123"/>
        <end position="226"/>
    </location>
</feature>
<sequence length="233" mass="27523">MRPILVLTKNLLTEQTLQEQLQHLNYEVFCSVAMLEQIKQSPNRKQMIESYQAIIFSETLTDQEIRELLIYVNKDNNLLVRKLIHQPSEQETEKLHQMGIDLWIFEGESLDLMREQLAIRLVSCQNKESSDVVFLYQKEHSPRSLEDFKECLSKNERLTFDCLIQENGRLVSREALCYHLWEGPPNNSRLTQISVIVKRLKLKLRNVGFHEDLIDTVWGQGYRLSPKLLQFYD</sequence>
<dbReference type="Gene3D" id="1.10.10.10">
    <property type="entry name" value="Winged helix-like DNA-binding domain superfamily/Winged helix DNA-binding domain"/>
    <property type="match status" value="1"/>
</dbReference>
<evidence type="ECO:0000256" key="1">
    <source>
        <dbReference type="ARBA" id="ARBA00023015"/>
    </source>
</evidence>
<comment type="caution">
    <text evidence="6">The sequence shown here is derived from an EMBL/GenBank/DDBJ whole genome shotgun (WGS) entry which is preliminary data.</text>
</comment>
<evidence type="ECO:0000256" key="3">
    <source>
        <dbReference type="ARBA" id="ARBA00023163"/>
    </source>
</evidence>
<evidence type="ECO:0000256" key="2">
    <source>
        <dbReference type="ARBA" id="ARBA00023125"/>
    </source>
</evidence>
<evidence type="ECO:0000256" key="4">
    <source>
        <dbReference type="PROSITE-ProRule" id="PRU01091"/>
    </source>
</evidence>
<dbReference type="Proteomes" id="UP000664357">
    <property type="component" value="Unassembled WGS sequence"/>
</dbReference>
<dbReference type="RefSeq" id="WP_207704478.1">
    <property type="nucleotide sequence ID" value="NZ_JAFREL020000003.1"/>
</dbReference>
<organism evidence="6 7">
    <name type="scientific">Candidatus Enterococcus ferrettii</name>
    <dbReference type="NCBI Taxonomy" id="2815324"/>
    <lineage>
        <taxon>Bacteria</taxon>
        <taxon>Bacillati</taxon>
        <taxon>Bacillota</taxon>
        <taxon>Bacilli</taxon>
        <taxon>Lactobacillales</taxon>
        <taxon>Enterococcaceae</taxon>
        <taxon>Enterococcus</taxon>
    </lineage>
</organism>
<dbReference type="SUPFAM" id="SSF46894">
    <property type="entry name" value="C-terminal effector domain of the bipartite response regulators"/>
    <property type="match status" value="1"/>
</dbReference>
<feature type="domain" description="OmpR/PhoB-type" evidence="5">
    <location>
        <begin position="123"/>
        <end position="226"/>
    </location>
</feature>
<accession>A0ABV0EXD6</accession>
<evidence type="ECO:0000313" key="6">
    <source>
        <dbReference type="EMBL" id="MEO1771922.1"/>
    </source>
</evidence>
<dbReference type="InterPro" id="IPR036388">
    <property type="entry name" value="WH-like_DNA-bd_sf"/>
</dbReference>
<evidence type="ECO:0000313" key="7">
    <source>
        <dbReference type="Proteomes" id="UP000664357"/>
    </source>
</evidence>
<dbReference type="EMBL" id="JAFREL020000003">
    <property type="protein sequence ID" value="MEO1771922.1"/>
    <property type="molecule type" value="Genomic_DNA"/>
</dbReference>
<keyword evidence="7" id="KW-1185">Reference proteome</keyword>
<dbReference type="InterPro" id="IPR001867">
    <property type="entry name" value="OmpR/PhoB-type_DNA-bd"/>
</dbReference>
<protein>
    <recommendedName>
        <fullName evidence="5">OmpR/PhoB-type domain-containing protein</fullName>
    </recommendedName>
</protein>
<reference evidence="6 7" key="1">
    <citation type="submission" date="2024-02" db="EMBL/GenBank/DDBJ databases">
        <title>The Genome Sequence of Enterococcus sp. DIV0159.</title>
        <authorList>
            <person name="Earl A."/>
            <person name="Manson A."/>
            <person name="Gilmore M."/>
            <person name="Sanders J."/>
            <person name="Shea T."/>
            <person name="Howe W."/>
            <person name="Livny J."/>
            <person name="Cuomo C."/>
            <person name="Neafsey D."/>
            <person name="Birren B."/>
        </authorList>
    </citation>
    <scope>NUCLEOTIDE SEQUENCE [LARGE SCALE GENOMIC DNA]</scope>
    <source>
        <strain evidence="6 7">665A</strain>
    </source>
</reference>
<keyword evidence="2 4" id="KW-0238">DNA-binding</keyword>
<name>A0ABV0EXD6_9ENTE</name>
<gene>
    <name evidence="6" type="ORF">JZO67_003904</name>
</gene>
<dbReference type="Pfam" id="PF00486">
    <property type="entry name" value="Trans_reg_C"/>
    <property type="match status" value="1"/>
</dbReference>
<dbReference type="PROSITE" id="PS51755">
    <property type="entry name" value="OMPR_PHOB"/>
    <property type="match status" value="1"/>
</dbReference>
<dbReference type="SMART" id="SM00862">
    <property type="entry name" value="Trans_reg_C"/>
    <property type="match status" value="1"/>
</dbReference>